<protein>
    <recommendedName>
        <fullName evidence="6">BZIP domain-containing protein</fullName>
    </recommendedName>
</protein>
<evidence type="ECO:0000256" key="4">
    <source>
        <dbReference type="ARBA" id="ARBA00023242"/>
    </source>
</evidence>
<dbReference type="AlphaFoldDB" id="A0A0L6UGV6"/>
<accession>A0A0L6UGV6</accession>
<dbReference type="GO" id="GO:0003700">
    <property type="term" value="F:DNA-binding transcription factor activity"/>
    <property type="evidence" value="ECO:0007669"/>
    <property type="project" value="InterPro"/>
</dbReference>
<keyword evidence="4" id="KW-0539">Nucleus</keyword>
<dbReference type="Gene3D" id="1.20.5.170">
    <property type="match status" value="1"/>
</dbReference>
<keyword evidence="8" id="KW-1185">Reference proteome</keyword>
<feature type="compositionally biased region" description="Basic residues" evidence="5">
    <location>
        <begin position="231"/>
        <end position="249"/>
    </location>
</feature>
<dbReference type="EMBL" id="LAVV01011430">
    <property type="protein sequence ID" value="KNZ47794.1"/>
    <property type="molecule type" value="Genomic_DNA"/>
</dbReference>
<evidence type="ECO:0000313" key="8">
    <source>
        <dbReference type="Proteomes" id="UP000037035"/>
    </source>
</evidence>
<feature type="region of interest" description="Disordered" evidence="5">
    <location>
        <begin position="203"/>
        <end position="251"/>
    </location>
</feature>
<dbReference type="InterPro" id="IPR046347">
    <property type="entry name" value="bZIP_sf"/>
</dbReference>
<evidence type="ECO:0000313" key="7">
    <source>
        <dbReference type="EMBL" id="KNZ47794.1"/>
    </source>
</evidence>
<feature type="compositionally biased region" description="Polar residues" evidence="5">
    <location>
        <begin position="215"/>
        <end position="229"/>
    </location>
</feature>
<dbReference type="OrthoDB" id="295274at2759"/>
<name>A0A0L6UGV6_9BASI</name>
<dbReference type="InterPro" id="IPR004827">
    <property type="entry name" value="bZIP"/>
</dbReference>
<reference evidence="7 8" key="1">
    <citation type="submission" date="2015-08" db="EMBL/GenBank/DDBJ databases">
        <title>Next Generation Sequencing and Analysis of the Genome of Puccinia sorghi L Schw, the Causal Agent of Maize Common Rust.</title>
        <authorList>
            <person name="Rochi L."/>
            <person name="Burguener G."/>
            <person name="Darino M."/>
            <person name="Turjanski A."/>
            <person name="Kreff E."/>
            <person name="Dieguez M.J."/>
            <person name="Sacco F."/>
        </authorList>
    </citation>
    <scope>NUCLEOTIDE SEQUENCE [LARGE SCALE GENOMIC DNA]</scope>
    <source>
        <strain evidence="7 8">RO10H11247</strain>
    </source>
</reference>
<dbReference type="SMART" id="SM00338">
    <property type="entry name" value="BRLZ"/>
    <property type="match status" value="1"/>
</dbReference>
<dbReference type="STRING" id="27349.A0A0L6UGV6"/>
<dbReference type="VEuPathDB" id="FungiDB:VP01_613g1"/>
<dbReference type="Pfam" id="PF00170">
    <property type="entry name" value="bZIP_1"/>
    <property type="match status" value="1"/>
</dbReference>
<dbReference type="CDD" id="cd14687">
    <property type="entry name" value="bZIP_ATF2"/>
    <property type="match status" value="1"/>
</dbReference>
<evidence type="ECO:0000256" key="1">
    <source>
        <dbReference type="ARBA" id="ARBA00004123"/>
    </source>
</evidence>
<dbReference type="InterPro" id="IPR051027">
    <property type="entry name" value="bZIP_transcription_factors"/>
</dbReference>
<dbReference type="SUPFAM" id="SSF57959">
    <property type="entry name" value="Leucine zipper domain"/>
    <property type="match status" value="1"/>
</dbReference>
<comment type="subcellular location">
    <subcellularLocation>
        <location evidence="1">Nucleus</location>
    </subcellularLocation>
</comment>
<organism evidence="7 8">
    <name type="scientific">Puccinia sorghi</name>
    <dbReference type="NCBI Taxonomy" id="27349"/>
    <lineage>
        <taxon>Eukaryota</taxon>
        <taxon>Fungi</taxon>
        <taxon>Dikarya</taxon>
        <taxon>Basidiomycota</taxon>
        <taxon>Pucciniomycotina</taxon>
        <taxon>Pucciniomycetes</taxon>
        <taxon>Pucciniales</taxon>
        <taxon>Pucciniaceae</taxon>
        <taxon>Puccinia</taxon>
    </lineage>
</organism>
<evidence type="ECO:0000256" key="3">
    <source>
        <dbReference type="ARBA" id="ARBA00023163"/>
    </source>
</evidence>
<evidence type="ECO:0000256" key="2">
    <source>
        <dbReference type="ARBA" id="ARBA00023015"/>
    </source>
</evidence>
<dbReference type="Proteomes" id="UP000037035">
    <property type="component" value="Unassembled WGS sequence"/>
</dbReference>
<dbReference type="GO" id="GO:0005634">
    <property type="term" value="C:nucleus"/>
    <property type="evidence" value="ECO:0007669"/>
    <property type="project" value="UniProtKB-SubCell"/>
</dbReference>
<keyword evidence="3" id="KW-0804">Transcription</keyword>
<evidence type="ECO:0000256" key="5">
    <source>
        <dbReference type="SAM" id="MobiDB-lite"/>
    </source>
</evidence>
<dbReference type="PROSITE" id="PS50217">
    <property type="entry name" value="BZIP"/>
    <property type="match status" value="1"/>
</dbReference>
<dbReference type="PANTHER" id="PTHR19304">
    <property type="entry name" value="CYCLIC-AMP RESPONSE ELEMENT BINDING PROTEIN"/>
    <property type="match status" value="1"/>
</dbReference>
<sequence length="319" mass="36047">MNFLVDPVPFQHELDLQQDSIVEPTAQQEQQQQQLTPLIEQRAVLLPDLFADHNNNNLLLNTLDFPFINLSDPFNPNKPIQNNSILPNHNPSSWTEHDHNNNNLGLIQFSNPEPPLPHSNLTIQNSLVLEPVFNNLDPLLSNNHTVNSIDCWIDFTGGGSITNCPLIVDHQPWVISPLPTPSAPVTQTQRPPQLAPNRVSLKRQCTEKVDAPTRSAPSTVSPPAQTGSNKKGAKKKPKVTAVSRRKKADARHDFLERNRLAASRSRAKKKSYQQFLEERAHRLEQEQARLNLIILDLVAEKDHLKHLLDQLPHPPLHHH</sequence>
<comment type="caution">
    <text evidence="7">The sequence shown here is derived from an EMBL/GenBank/DDBJ whole genome shotgun (WGS) entry which is preliminary data.</text>
</comment>
<keyword evidence="2" id="KW-0805">Transcription regulation</keyword>
<gene>
    <name evidence="7" type="ORF">VP01_613g1</name>
</gene>
<proteinExistence type="predicted"/>
<feature type="domain" description="BZIP" evidence="6">
    <location>
        <begin position="248"/>
        <end position="311"/>
    </location>
</feature>
<evidence type="ECO:0000259" key="6">
    <source>
        <dbReference type="PROSITE" id="PS50217"/>
    </source>
</evidence>